<evidence type="ECO:0000256" key="1">
    <source>
        <dbReference type="SAM" id="MobiDB-lite"/>
    </source>
</evidence>
<feature type="compositionally biased region" description="Low complexity" evidence="1">
    <location>
        <begin position="275"/>
        <end position="285"/>
    </location>
</feature>
<reference evidence="2" key="1">
    <citation type="journal article" date="2021" name="Nat. Commun.">
        <title>Genomic analyses provide insights into spinach domestication and the genetic basis of agronomic traits.</title>
        <authorList>
            <person name="Cai X."/>
            <person name="Sun X."/>
            <person name="Xu C."/>
            <person name="Sun H."/>
            <person name="Wang X."/>
            <person name="Ge C."/>
            <person name="Zhang Z."/>
            <person name="Wang Q."/>
            <person name="Fei Z."/>
            <person name="Jiao C."/>
            <person name="Wang Q."/>
        </authorList>
    </citation>
    <scope>NUCLEOTIDE SEQUENCE [LARGE SCALE GENOMIC DNA]</scope>
    <source>
        <strain evidence="2">cv. Varoflay</strain>
    </source>
</reference>
<feature type="region of interest" description="Disordered" evidence="1">
    <location>
        <begin position="255"/>
        <end position="314"/>
    </location>
</feature>
<feature type="compositionally biased region" description="Low complexity" evidence="1">
    <location>
        <begin position="301"/>
        <end position="314"/>
    </location>
</feature>
<name>A0A9R0JCE8_SPIOL</name>
<sequence>MAVDVYSDNFAVGMISPRLSFSRDLDENESSSSTTTTNPILINDDYPCKLDLSLLDSTFDFAFNVDTNVTFQSSSADELFSDGKIIPTSLKKEDEIIKEWESQVVFQDKLVTTPCLYHQPTTLKKKSLKEFLEDSIEEEEEEEEEPAATVKPFWKFRRSNSLNCDRNQRKGLIGSWKILTRSGSTGKFLEKIVEEEKPNLKFQSKLFSRFTRNNSLNSENVTNNNNKKGLIRSSSKILRRSHSTSDYYFSKSDSSLFRRSNSTGSAPNKLKKQQSLRQQQQQQQQFDGNGKLAQKGKVKDNSTSYNGYGNNYNHSNNNNNSLKINPLLNLPSPYICRVSVDLFSFGSLFCNNGTKDRKKKK</sequence>
<dbReference type="AlphaFoldDB" id="A0A9R0JCE8"/>
<reference evidence="3" key="2">
    <citation type="submission" date="2025-08" db="UniProtKB">
        <authorList>
            <consortium name="RefSeq"/>
        </authorList>
    </citation>
    <scope>IDENTIFICATION</scope>
    <source>
        <tissue evidence="3">Leaf</tissue>
    </source>
</reference>
<dbReference type="PANTHER" id="PTHR36757">
    <property type="entry name" value="BNAANNG22500D PROTEIN"/>
    <property type="match status" value="1"/>
</dbReference>
<dbReference type="RefSeq" id="XP_021865251.2">
    <property type="nucleotide sequence ID" value="XM_022009559.2"/>
</dbReference>
<dbReference type="KEGG" id="soe:110804012"/>
<organism evidence="2 3">
    <name type="scientific">Spinacia oleracea</name>
    <name type="common">Spinach</name>
    <dbReference type="NCBI Taxonomy" id="3562"/>
    <lineage>
        <taxon>Eukaryota</taxon>
        <taxon>Viridiplantae</taxon>
        <taxon>Streptophyta</taxon>
        <taxon>Embryophyta</taxon>
        <taxon>Tracheophyta</taxon>
        <taxon>Spermatophyta</taxon>
        <taxon>Magnoliopsida</taxon>
        <taxon>eudicotyledons</taxon>
        <taxon>Gunneridae</taxon>
        <taxon>Pentapetalae</taxon>
        <taxon>Caryophyllales</taxon>
        <taxon>Chenopodiaceae</taxon>
        <taxon>Chenopodioideae</taxon>
        <taxon>Anserineae</taxon>
        <taxon>Spinacia</taxon>
    </lineage>
</organism>
<dbReference type="GeneID" id="110804012"/>
<accession>A0A9R0JCE8</accession>
<protein>
    <submittedName>
        <fullName evidence="3">Uncharacterized protein</fullName>
    </submittedName>
</protein>
<evidence type="ECO:0000313" key="2">
    <source>
        <dbReference type="Proteomes" id="UP000813463"/>
    </source>
</evidence>
<gene>
    <name evidence="3" type="primary">LOC110804012</name>
</gene>
<evidence type="ECO:0000313" key="3">
    <source>
        <dbReference type="RefSeq" id="XP_021865251.2"/>
    </source>
</evidence>
<dbReference type="Proteomes" id="UP000813463">
    <property type="component" value="Chromosome 3"/>
</dbReference>
<dbReference type="PANTHER" id="PTHR36757:SF1">
    <property type="entry name" value="GENOME ASSEMBLY, CHROMOSOME: A04"/>
    <property type="match status" value="1"/>
</dbReference>
<feature type="compositionally biased region" description="Polar residues" evidence="1">
    <location>
        <begin position="255"/>
        <end position="266"/>
    </location>
</feature>
<proteinExistence type="predicted"/>
<feature type="region of interest" description="Disordered" evidence="1">
    <location>
        <begin position="215"/>
        <end position="236"/>
    </location>
</feature>
<keyword evidence="2" id="KW-1185">Reference proteome</keyword>